<evidence type="ECO:0000313" key="6">
    <source>
        <dbReference type="Proteomes" id="UP001500575"/>
    </source>
</evidence>
<dbReference type="InterPro" id="IPR050109">
    <property type="entry name" value="HTH-type_TetR-like_transc_reg"/>
</dbReference>
<keyword evidence="6" id="KW-1185">Reference proteome</keyword>
<dbReference type="PANTHER" id="PTHR30055:SF243">
    <property type="entry name" value="HTH-TYPE TRANSCRIPTIONAL REGULATOR RV1816"/>
    <property type="match status" value="1"/>
</dbReference>
<dbReference type="Gene3D" id="1.10.357.10">
    <property type="entry name" value="Tetracycline Repressor, domain 2"/>
    <property type="match status" value="1"/>
</dbReference>
<dbReference type="PANTHER" id="PTHR30055">
    <property type="entry name" value="HTH-TYPE TRANSCRIPTIONAL REGULATOR RUTR"/>
    <property type="match status" value="1"/>
</dbReference>
<feature type="domain" description="HTH-type transcriptional regulator MT1864/Rv1816-like C-terminal" evidence="4">
    <location>
        <begin position="97"/>
        <end position="242"/>
    </location>
</feature>
<comment type="caution">
    <text evidence="5">The sequence shown here is derived from an EMBL/GenBank/DDBJ whole genome shotgun (WGS) entry which is preliminary data.</text>
</comment>
<proteinExistence type="predicted"/>
<dbReference type="Proteomes" id="UP001500575">
    <property type="component" value="Unassembled WGS sequence"/>
</dbReference>
<evidence type="ECO:0000256" key="3">
    <source>
        <dbReference type="ARBA" id="ARBA00023163"/>
    </source>
</evidence>
<dbReference type="RefSeq" id="WP_344303023.1">
    <property type="nucleotide sequence ID" value="NZ_BAAAQQ010000007.1"/>
</dbReference>
<evidence type="ECO:0000256" key="2">
    <source>
        <dbReference type="ARBA" id="ARBA00023125"/>
    </source>
</evidence>
<evidence type="ECO:0000313" key="5">
    <source>
        <dbReference type="EMBL" id="GAA2120871.1"/>
    </source>
</evidence>
<keyword evidence="3" id="KW-0804">Transcription</keyword>
<evidence type="ECO:0000256" key="1">
    <source>
        <dbReference type="ARBA" id="ARBA00023015"/>
    </source>
</evidence>
<dbReference type="EMBL" id="BAAAQQ010000007">
    <property type="protein sequence ID" value="GAA2120871.1"/>
    <property type="molecule type" value="Genomic_DNA"/>
</dbReference>
<keyword evidence="1" id="KW-0805">Transcription regulation</keyword>
<sequence>MTTTSADTGPTRRERQRQATYDEIVDVARQLLRGGSEVSLRAVATEMGLTPPALYRYVDGAAALNALVTRQIFVDVVAAMAVARDEHPQDDPAAQIVAAATAFRAWALGNHAEFRMVFASPPTPGDDRHEHSFPLLAGADECAEGESLFTDFFGELFYRLWEQRHFPAPSRDQLEPGVVTRWESAGESPKADLVRLFGDDGVGVLWLFELAWARLYGIVTLEVFGHMDPQLTSSGALFRATILEIGTSLGMADDWERLRVIAGYPGDQA</sequence>
<name>A0ABP5JW23_9ACTN</name>
<dbReference type="InterPro" id="IPR009057">
    <property type="entry name" value="Homeodomain-like_sf"/>
</dbReference>
<keyword evidence="2" id="KW-0238">DNA-binding</keyword>
<organism evidence="5 6">
    <name type="scientific">Nocardioides bigeumensis</name>
    <dbReference type="NCBI Taxonomy" id="433657"/>
    <lineage>
        <taxon>Bacteria</taxon>
        <taxon>Bacillati</taxon>
        <taxon>Actinomycetota</taxon>
        <taxon>Actinomycetes</taxon>
        <taxon>Propionibacteriales</taxon>
        <taxon>Nocardioidaceae</taxon>
        <taxon>Nocardioides</taxon>
    </lineage>
</organism>
<dbReference type="SUPFAM" id="SSF46689">
    <property type="entry name" value="Homeodomain-like"/>
    <property type="match status" value="1"/>
</dbReference>
<accession>A0ABP5JW23</accession>
<evidence type="ECO:0000259" key="4">
    <source>
        <dbReference type="Pfam" id="PF13305"/>
    </source>
</evidence>
<gene>
    <name evidence="5" type="ORF">GCM10009843_14630</name>
</gene>
<reference evidence="6" key="1">
    <citation type="journal article" date="2019" name="Int. J. Syst. Evol. Microbiol.">
        <title>The Global Catalogue of Microorganisms (GCM) 10K type strain sequencing project: providing services to taxonomists for standard genome sequencing and annotation.</title>
        <authorList>
            <consortium name="The Broad Institute Genomics Platform"/>
            <consortium name="The Broad Institute Genome Sequencing Center for Infectious Disease"/>
            <person name="Wu L."/>
            <person name="Ma J."/>
        </authorList>
    </citation>
    <scope>NUCLEOTIDE SEQUENCE [LARGE SCALE GENOMIC DNA]</scope>
    <source>
        <strain evidence="6">JCM 16021</strain>
    </source>
</reference>
<dbReference type="InterPro" id="IPR025996">
    <property type="entry name" value="MT1864/Rv1816-like_C"/>
</dbReference>
<dbReference type="SUPFAM" id="SSF48498">
    <property type="entry name" value="Tetracyclin repressor-like, C-terminal domain"/>
    <property type="match status" value="1"/>
</dbReference>
<dbReference type="InterPro" id="IPR036271">
    <property type="entry name" value="Tet_transcr_reg_TetR-rel_C_sf"/>
</dbReference>
<dbReference type="Pfam" id="PF13305">
    <property type="entry name" value="TetR_C_33"/>
    <property type="match status" value="1"/>
</dbReference>
<protein>
    <submittedName>
        <fullName evidence="5">TetR/AcrR family transcriptional regulator</fullName>
    </submittedName>
</protein>